<keyword evidence="5" id="KW-0408">Iron</keyword>
<evidence type="ECO:0000256" key="6">
    <source>
        <dbReference type="ARBA" id="ARBA00023014"/>
    </source>
</evidence>
<dbReference type="EMBL" id="JAZHFV010000006">
    <property type="protein sequence ID" value="MEX4009674.1"/>
    <property type="molecule type" value="Genomic_DNA"/>
</dbReference>
<dbReference type="EC" id="1.14.13.83" evidence="8"/>
<feature type="domain" description="Nitrite/Sulfite reductase ferredoxin-like" evidence="7">
    <location>
        <begin position="16"/>
        <end position="81"/>
    </location>
</feature>
<dbReference type="GO" id="GO:0043818">
    <property type="term" value="F:precorrin-3B synthase activity"/>
    <property type="evidence" value="ECO:0007669"/>
    <property type="project" value="UniProtKB-EC"/>
</dbReference>
<keyword evidence="1" id="KW-0004">4Fe-4S</keyword>
<evidence type="ECO:0000256" key="5">
    <source>
        <dbReference type="ARBA" id="ARBA00023004"/>
    </source>
</evidence>
<dbReference type="InterPro" id="IPR051329">
    <property type="entry name" value="NIR_SIR_4Fe-4S"/>
</dbReference>
<keyword evidence="4 8" id="KW-0560">Oxidoreductase</keyword>
<dbReference type="InterPro" id="IPR012798">
    <property type="entry name" value="Cbl_synth_CobG-like"/>
</dbReference>
<dbReference type="NCBIfam" id="TIGR02435">
    <property type="entry name" value="CobG"/>
    <property type="match status" value="1"/>
</dbReference>
<dbReference type="InterPro" id="IPR005117">
    <property type="entry name" value="NiRdtase/SiRdtase_haem-b_fer"/>
</dbReference>
<proteinExistence type="predicted"/>
<name>A0ABV3X078_9HYPH</name>
<evidence type="ECO:0000313" key="8">
    <source>
        <dbReference type="EMBL" id="MEX4009674.1"/>
    </source>
</evidence>
<evidence type="ECO:0000256" key="2">
    <source>
        <dbReference type="ARBA" id="ARBA00022617"/>
    </source>
</evidence>
<dbReference type="InterPro" id="IPR045854">
    <property type="entry name" value="NO2/SO3_Rdtase_4Fe4S_sf"/>
</dbReference>
<evidence type="ECO:0000313" key="9">
    <source>
        <dbReference type="Proteomes" id="UP001559025"/>
    </source>
</evidence>
<evidence type="ECO:0000256" key="1">
    <source>
        <dbReference type="ARBA" id="ARBA00022485"/>
    </source>
</evidence>
<sequence>MSTDLHRGACPSLSAPMQTGDGLLARLNPADGALTGDQLAGVADAAQAFGNGQLEISARGNLQIRGLTRASAGVLADAVAELGIAVHPGIEVRTGALAGLDTAEIADPRPLAEAIRKRALPLADRLAPKLSVVIDGGGALPLDELVADVRLRAISAREWLVEAGRTVAGTGGPDAAVDAAIFVLDHLSQRGPGARGRDLDDAAISAVSASLKPAPQRASAQATLPVGRFPLRDGRMARGIALAFGQIDASSLGTLAQAAESETVFRLAPGRGLLVLNMSEAEERTLVETATRLGLVTEASDPRLRIVTCAGAPACASAHLATKAIAAALAMEIPDGSGIVHLSGCAKQCANPRRAAATLIGGAQGYEIETKDDAMRARLKRIAESHGAAARRRSA</sequence>
<dbReference type="SUPFAM" id="SSF55124">
    <property type="entry name" value="Nitrite/Sulfite reductase N-terminal domain-like"/>
    <property type="match status" value="2"/>
</dbReference>
<dbReference type="RefSeq" id="WP_368804552.1">
    <property type="nucleotide sequence ID" value="NZ_JAZHFV010000006.1"/>
</dbReference>
<keyword evidence="2" id="KW-0349">Heme</keyword>
<dbReference type="InterPro" id="IPR036136">
    <property type="entry name" value="Nit/Sulf_reduc_fer-like_dom_sf"/>
</dbReference>
<keyword evidence="3" id="KW-0479">Metal-binding</keyword>
<dbReference type="Proteomes" id="UP001559025">
    <property type="component" value="Unassembled WGS sequence"/>
</dbReference>
<dbReference type="SUPFAM" id="SSF56014">
    <property type="entry name" value="Nitrite and sulphite reductase 4Fe-4S domain-like"/>
    <property type="match status" value="1"/>
</dbReference>
<evidence type="ECO:0000256" key="4">
    <source>
        <dbReference type="ARBA" id="ARBA00023002"/>
    </source>
</evidence>
<comment type="caution">
    <text evidence="8">The sequence shown here is derived from an EMBL/GenBank/DDBJ whole genome shotgun (WGS) entry which is preliminary data.</text>
</comment>
<keyword evidence="9" id="KW-1185">Reference proteome</keyword>
<protein>
    <submittedName>
        <fullName evidence="8">Precorrin-3B synthase</fullName>
        <ecNumber evidence="8">1.14.13.83</ecNumber>
    </submittedName>
</protein>
<accession>A0ABV3X078</accession>
<dbReference type="Gene3D" id="3.30.413.10">
    <property type="entry name" value="Sulfite Reductase Hemoprotein, domain 1"/>
    <property type="match status" value="2"/>
</dbReference>
<keyword evidence="6" id="KW-0411">Iron-sulfur</keyword>
<dbReference type="Pfam" id="PF03460">
    <property type="entry name" value="NIR_SIR_ferr"/>
    <property type="match status" value="1"/>
</dbReference>
<dbReference type="Gene3D" id="3.90.480.10">
    <property type="entry name" value="Sulfite Reductase Hemoprotein,Domain 2"/>
    <property type="match status" value="1"/>
</dbReference>
<reference evidence="8 9" key="1">
    <citation type="submission" date="2024-01" db="EMBL/GenBank/DDBJ databases">
        <title>New evidence supports the origin of RcGTA from prophage.</title>
        <authorList>
            <person name="Xu Y."/>
            <person name="Liu B."/>
            <person name="Chen F."/>
        </authorList>
    </citation>
    <scope>NUCLEOTIDE SEQUENCE [LARGE SCALE GENOMIC DNA]</scope>
    <source>
        <strain evidence="8 9">CBW1107-2</strain>
    </source>
</reference>
<gene>
    <name evidence="8" type="primary">cobG</name>
    <name evidence="8" type="ORF">V1479_20365</name>
</gene>
<dbReference type="PANTHER" id="PTHR32439">
    <property type="entry name" value="FERREDOXIN--NITRITE REDUCTASE, CHLOROPLASTIC"/>
    <property type="match status" value="1"/>
</dbReference>
<organism evidence="8 9">
    <name type="scientific">Neoaquamicrobium sediminum</name>
    <dbReference type="NCBI Taxonomy" id="1849104"/>
    <lineage>
        <taxon>Bacteria</taxon>
        <taxon>Pseudomonadati</taxon>
        <taxon>Pseudomonadota</taxon>
        <taxon>Alphaproteobacteria</taxon>
        <taxon>Hyphomicrobiales</taxon>
        <taxon>Phyllobacteriaceae</taxon>
        <taxon>Neoaquamicrobium</taxon>
    </lineage>
</organism>
<evidence type="ECO:0000256" key="3">
    <source>
        <dbReference type="ARBA" id="ARBA00022723"/>
    </source>
</evidence>
<evidence type="ECO:0000259" key="7">
    <source>
        <dbReference type="Pfam" id="PF03460"/>
    </source>
</evidence>
<dbReference type="PANTHER" id="PTHR32439:SF9">
    <property type="entry name" value="BLR3264 PROTEIN"/>
    <property type="match status" value="1"/>
</dbReference>